<reference evidence="3 4" key="1">
    <citation type="submission" date="2024-03" db="EMBL/GenBank/DDBJ databases">
        <title>The complete genome of Streptomyces sirii sp.nov.</title>
        <authorList>
            <person name="Zakalyukina Y.V."/>
            <person name="Belik A.R."/>
            <person name="Biryukov M.V."/>
            <person name="Baturina O.A."/>
            <person name="Kabilov M.R."/>
        </authorList>
    </citation>
    <scope>NUCLEOTIDE SEQUENCE [LARGE SCALE GENOMIC DNA]</scope>
    <source>
        <strain evidence="3 4">BP-8</strain>
    </source>
</reference>
<evidence type="ECO:0000313" key="4">
    <source>
        <dbReference type="Proteomes" id="UP001626628"/>
    </source>
</evidence>
<accession>A0ABZ2QSF8</accession>
<keyword evidence="3" id="KW-0503">Monooxygenase</keyword>
<evidence type="ECO:0000313" key="3">
    <source>
        <dbReference type="EMBL" id="WXK76502.1"/>
    </source>
</evidence>
<dbReference type="Proteomes" id="UP001626628">
    <property type="component" value="Chromosome"/>
</dbReference>
<feature type="domain" description="FAD-binding" evidence="2">
    <location>
        <begin position="21"/>
        <end position="195"/>
    </location>
</feature>
<dbReference type="EMBL" id="CP147982">
    <property type="protein sequence ID" value="WXK76502.1"/>
    <property type="molecule type" value="Genomic_DNA"/>
</dbReference>
<dbReference type="InterPro" id="IPR036188">
    <property type="entry name" value="FAD/NAD-bd_sf"/>
</dbReference>
<evidence type="ECO:0000256" key="1">
    <source>
        <dbReference type="SAM" id="MobiDB-lite"/>
    </source>
</evidence>
<dbReference type="Pfam" id="PF01494">
    <property type="entry name" value="FAD_binding_3"/>
    <property type="match status" value="1"/>
</dbReference>
<dbReference type="PANTHER" id="PTHR43422:SF3">
    <property type="entry name" value="THIAMINE THIAZOLE SYNTHASE"/>
    <property type="match status" value="1"/>
</dbReference>
<evidence type="ECO:0000259" key="2">
    <source>
        <dbReference type="Pfam" id="PF01494"/>
    </source>
</evidence>
<protein>
    <submittedName>
        <fullName evidence="3">FAD-dependent monooxygenase</fullName>
    </submittedName>
</protein>
<proteinExistence type="predicted"/>
<dbReference type="RefSeq" id="WP_407286117.1">
    <property type="nucleotide sequence ID" value="NZ_CP147982.1"/>
</dbReference>
<keyword evidence="3" id="KW-0560">Oxidoreductase</keyword>
<dbReference type="GO" id="GO:0004497">
    <property type="term" value="F:monooxygenase activity"/>
    <property type="evidence" value="ECO:0007669"/>
    <property type="project" value="UniProtKB-KW"/>
</dbReference>
<dbReference type="SUPFAM" id="SSF51905">
    <property type="entry name" value="FAD/NAD(P)-binding domain"/>
    <property type="match status" value="1"/>
</dbReference>
<name>A0ABZ2QSF8_9ACTN</name>
<dbReference type="PANTHER" id="PTHR43422">
    <property type="entry name" value="THIAMINE THIAZOLE SYNTHASE"/>
    <property type="match status" value="1"/>
</dbReference>
<organism evidence="3 4">
    <name type="scientific">Streptomyces sirii</name>
    <dbReference type="NCBI Taxonomy" id="3127701"/>
    <lineage>
        <taxon>Bacteria</taxon>
        <taxon>Bacillati</taxon>
        <taxon>Actinomycetota</taxon>
        <taxon>Actinomycetes</taxon>
        <taxon>Kitasatosporales</taxon>
        <taxon>Streptomycetaceae</taxon>
        <taxon>Streptomyces</taxon>
    </lineage>
</organism>
<gene>
    <name evidence="3" type="ORF">WAB15_11150</name>
</gene>
<dbReference type="InterPro" id="IPR002938">
    <property type="entry name" value="FAD-bd"/>
</dbReference>
<dbReference type="Gene3D" id="3.50.50.60">
    <property type="entry name" value="FAD/NAD(P)-binding domain"/>
    <property type="match status" value="1"/>
</dbReference>
<feature type="region of interest" description="Disordered" evidence="1">
    <location>
        <begin position="487"/>
        <end position="523"/>
    </location>
</feature>
<sequence length="523" mass="54513">MNSSSSTSSSGLQFTHPHLAVVLGGGFTGMLAAAALSAHADVIVVERDRLPRTPALPTDLPQARHAHLLAAEGARLVDALLPGSVDGWLAEGARRIPLPAELAAGSPQGWLGRRRSPYLVACSRDLLDRVVRRQVPALPGVSVLDGTEAEGLTGTAEHVTGVRVRDTTTGETYRLDADLVIDATGRHSTTQDRLTALGLPAACEDVSDPGIVSATRIFRAPEGTENVPVLTSRTRLTTPAPGQRTAGRPVPSRTATLVPIEGGRWLVTLTGTGDEHPTEHANRFVPFARRTGNSAIGDLIAGAEPLSEVRLARDTSNRRRRYEQLASWPTGFIALGGAVVSVSPDFGQGLSIAAHSAAALRETLRRHGMDDAGIARKVQRTIGRIVQGPWSLATGEDLHSPTLGRAAVCRAYVDVVASCARTAPFPHPSAALGLLRARTTAPIRPASGGSPGWEESAIAVPAPLPAAAESASATGARSAAAAGASPAVAALPAVSRRRPRTLGLGPTARWRFNGASRRKPGDD</sequence>
<keyword evidence="4" id="KW-1185">Reference proteome</keyword>